<evidence type="ECO:0000313" key="10">
    <source>
        <dbReference type="EMBL" id="SSX32673.1"/>
    </source>
</evidence>
<evidence type="ECO:0000313" key="9">
    <source>
        <dbReference type="EMBL" id="SSX13235.1"/>
    </source>
</evidence>
<dbReference type="OMA" id="SISCAIM"/>
<proteinExistence type="predicted"/>
<feature type="transmembrane region" description="Helical" evidence="7">
    <location>
        <begin position="597"/>
        <end position="619"/>
    </location>
</feature>
<dbReference type="PROSITE" id="PS50893">
    <property type="entry name" value="ABC_TRANSPORTER_2"/>
    <property type="match status" value="1"/>
</dbReference>
<dbReference type="GO" id="GO:0005524">
    <property type="term" value="F:ATP binding"/>
    <property type="evidence" value="ECO:0007669"/>
    <property type="project" value="UniProtKB-KW"/>
</dbReference>
<dbReference type="VEuPathDB" id="VectorBase:CSON005274"/>
<dbReference type="Pfam" id="PF12698">
    <property type="entry name" value="ABC2_membrane_3"/>
    <property type="match status" value="1"/>
</dbReference>
<accession>A0A336MVA4</accession>
<evidence type="ECO:0000256" key="1">
    <source>
        <dbReference type="ARBA" id="ARBA00004141"/>
    </source>
</evidence>
<dbReference type="InterPro" id="IPR013525">
    <property type="entry name" value="ABC2_TM"/>
</dbReference>
<protein>
    <submittedName>
        <fullName evidence="10">CSON005274 protein</fullName>
    </submittedName>
</protein>
<dbReference type="GO" id="GO:0140359">
    <property type="term" value="F:ABC-type transporter activity"/>
    <property type="evidence" value="ECO:0007669"/>
    <property type="project" value="InterPro"/>
</dbReference>
<evidence type="ECO:0000256" key="3">
    <source>
        <dbReference type="ARBA" id="ARBA00022741"/>
    </source>
</evidence>
<dbReference type="CDD" id="cd03230">
    <property type="entry name" value="ABC_DR_subfamily_A"/>
    <property type="match status" value="1"/>
</dbReference>
<keyword evidence="4" id="KW-0067">ATP-binding</keyword>
<feature type="transmembrane region" description="Helical" evidence="7">
    <location>
        <begin position="626"/>
        <end position="646"/>
    </location>
</feature>
<dbReference type="Gene3D" id="3.40.50.300">
    <property type="entry name" value="P-loop containing nucleotide triphosphate hydrolases"/>
    <property type="match status" value="1"/>
</dbReference>
<keyword evidence="2 7" id="KW-0812">Transmembrane</keyword>
<evidence type="ECO:0000256" key="4">
    <source>
        <dbReference type="ARBA" id="ARBA00022840"/>
    </source>
</evidence>
<gene>
    <name evidence="10" type="primary">CSON005274</name>
</gene>
<feature type="transmembrane region" description="Helical" evidence="7">
    <location>
        <begin position="562"/>
        <end position="585"/>
    </location>
</feature>
<organism evidence="10">
    <name type="scientific">Culicoides sonorensis</name>
    <name type="common">Biting midge</name>
    <dbReference type="NCBI Taxonomy" id="179676"/>
    <lineage>
        <taxon>Eukaryota</taxon>
        <taxon>Metazoa</taxon>
        <taxon>Ecdysozoa</taxon>
        <taxon>Arthropoda</taxon>
        <taxon>Hexapoda</taxon>
        <taxon>Insecta</taxon>
        <taxon>Pterygota</taxon>
        <taxon>Neoptera</taxon>
        <taxon>Endopterygota</taxon>
        <taxon>Diptera</taxon>
        <taxon>Nematocera</taxon>
        <taxon>Chironomoidea</taxon>
        <taxon>Ceratopogonidae</taxon>
        <taxon>Ceratopogoninae</taxon>
        <taxon>Culicoides</taxon>
        <taxon>Monoculicoides</taxon>
    </lineage>
</organism>
<feature type="transmembrane region" description="Helical" evidence="7">
    <location>
        <begin position="330"/>
        <end position="352"/>
    </location>
</feature>
<dbReference type="PANTHER" id="PTHR43038">
    <property type="entry name" value="ATP-BINDING CASSETTE, SUB-FAMILY H, MEMBER 1"/>
    <property type="match status" value="1"/>
</dbReference>
<dbReference type="PROSITE" id="PS00211">
    <property type="entry name" value="ABC_TRANSPORTER_1"/>
    <property type="match status" value="1"/>
</dbReference>
<dbReference type="GO" id="GO:0016020">
    <property type="term" value="C:membrane"/>
    <property type="evidence" value="ECO:0007669"/>
    <property type="project" value="UniProtKB-SubCell"/>
</dbReference>
<keyword evidence="6 7" id="KW-0472">Membrane</keyword>
<dbReference type="SUPFAM" id="SSF52540">
    <property type="entry name" value="P-loop containing nucleoside triphosphate hydrolases"/>
    <property type="match status" value="1"/>
</dbReference>
<sequence>MKLIIDDRMPGGTSVSLSNKLWDLENADLVVNVKHAYKSYGSGENRIIVLDNLSMNVPKGVIYTLIGASGCGKTTLLSAIIARRKLDAGVIKVFGESPGKPGSQVPGPRVGFMPQETALYNQFTVEETLHYYGALNGIAKDVLEEKIPFFMALMQLTDSTQYASTLSGGQQRRLSLAATLIHDPEILILDEPTVGIDPLLREKIWDYLSNLCLSKHRTIIISTHYIEEAQKADCVAMMRKGVLIAEADRAYLQEKHDEYSLERIFLNLAKDQDCAKQLMYSSSQNSPTLPEKEKPKKEKVPLKKQVKHMVNMNHVNVLLKRNFLFILRSLGVMGMILAGYTAIVLCFCLAIGGVPSNLGVAVANYEISEIDRMAGFCPVVSTNCSYELLSCRYLSKLQPRVNLIYVQDAEAAYEQVRLGNAWVAMVFTSNYSLSYETKLNDQGYSDDWTIENSDINTRWDGTCLPLFNMLKKKLLDSYFEFTGELSAECGTSPRIDSVPIKFHDPVYGTKKHNFRDFPAPGFILTNIFFFAVASAASALIADKATNCMERSFANGITELENLISHFLPQLALVTFQTSMILFFGFKVFGLTINGPLGLVGILMLLSGVCGISFGCFIAYSCPNERSSYYIAAGSFISALLTSDIIWTSHGAHPYMTYILEFLPFLKAVRAMRSLLYKGSGLDDPTVLFGFLHIILWITAFLSLILIIIRVRGN</sequence>
<name>A0A336MVA4_CULSO</name>
<dbReference type="InterPro" id="IPR027417">
    <property type="entry name" value="P-loop_NTPase"/>
</dbReference>
<evidence type="ECO:0000259" key="8">
    <source>
        <dbReference type="PROSITE" id="PS50893"/>
    </source>
</evidence>
<keyword evidence="3" id="KW-0547">Nucleotide-binding</keyword>
<dbReference type="PANTHER" id="PTHR43038:SF5">
    <property type="entry name" value="RE14039P"/>
    <property type="match status" value="1"/>
</dbReference>
<dbReference type="GO" id="GO:0016887">
    <property type="term" value="F:ATP hydrolysis activity"/>
    <property type="evidence" value="ECO:0007669"/>
    <property type="project" value="InterPro"/>
</dbReference>
<reference evidence="9" key="1">
    <citation type="submission" date="2018-04" db="EMBL/GenBank/DDBJ databases">
        <authorList>
            <person name="Go L.Y."/>
            <person name="Mitchell J.A."/>
        </authorList>
    </citation>
    <scope>NUCLEOTIDE SEQUENCE</scope>
    <source>
        <tissue evidence="9">Whole organism</tissue>
    </source>
</reference>
<dbReference type="Pfam" id="PF00005">
    <property type="entry name" value="ABC_tran"/>
    <property type="match status" value="1"/>
</dbReference>
<evidence type="ECO:0000256" key="7">
    <source>
        <dbReference type="SAM" id="Phobius"/>
    </source>
</evidence>
<dbReference type="InterPro" id="IPR017871">
    <property type="entry name" value="ABC_transporter-like_CS"/>
</dbReference>
<comment type="subcellular location">
    <subcellularLocation>
        <location evidence="1">Membrane</location>
        <topology evidence="1">Multi-pass membrane protein</topology>
    </subcellularLocation>
</comment>
<evidence type="ECO:0000256" key="5">
    <source>
        <dbReference type="ARBA" id="ARBA00022989"/>
    </source>
</evidence>
<dbReference type="EMBL" id="UFQT01002100">
    <property type="protein sequence ID" value="SSX32673.1"/>
    <property type="molecule type" value="Genomic_DNA"/>
</dbReference>
<dbReference type="SMART" id="SM00382">
    <property type="entry name" value="AAA"/>
    <property type="match status" value="1"/>
</dbReference>
<dbReference type="EMBL" id="UFQS01002100">
    <property type="protein sequence ID" value="SSX13235.1"/>
    <property type="molecule type" value="Genomic_DNA"/>
</dbReference>
<dbReference type="AlphaFoldDB" id="A0A336MVA4"/>
<feature type="transmembrane region" description="Helical" evidence="7">
    <location>
        <begin position="521"/>
        <end position="541"/>
    </location>
</feature>
<reference evidence="10" key="2">
    <citation type="submission" date="2018-07" db="EMBL/GenBank/DDBJ databases">
        <authorList>
            <person name="Quirk P.G."/>
            <person name="Krulwich T.A."/>
        </authorList>
    </citation>
    <scope>NUCLEOTIDE SEQUENCE</scope>
</reference>
<dbReference type="InterPro" id="IPR003439">
    <property type="entry name" value="ABC_transporter-like_ATP-bd"/>
</dbReference>
<dbReference type="InterPro" id="IPR003593">
    <property type="entry name" value="AAA+_ATPase"/>
</dbReference>
<evidence type="ECO:0000256" key="6">
    <source>
        <dbReference type="ARBA" id="ARBA00023136"/>
    </source>
</evidence>
<evidence type="ECO:0000256" key="2">
    <source>
        <dbReference type="ARBA" id="ARBA00022692"/>
    </source>
</evidence>
<feature type="transmembrane region" description="Helical" evidence="7">
    <location>
        <begin position="686"/>
        <end position="708"/>
    </location>
</feature>
<feature type="domain" description="ABC transporter" evidence="8">
    <location>
        <begin position="31"/>
        <end position="265"/>
    </location>
</feature>
<keyword evidence="5 7" id="KW-1133">Transmembrane helix</keyword>